<evidence type="ECO:0000313" key="1">
    <source>
        <dbReference type="EMBL" id="ABN08556.1"/>
    </source>
</evidence>
<accession>A2Q4K6</accession>
<dbReference type="AlphaFoldDB" id="A2Q4K6"/>
<organism evidence="1">
    <name type="scientific">Medicago truncatula</name>
    <name type="common">Barrel medic</name>
    <name type="synonym">Medicago tribuloides</name>
    <dbReference type="NCBI Taxonomy" id="3880"/>
    <lineage>
        <taxon>Eukaryota</taxon>
        <taxon>Viridiplantae</taxon>
        <taxon>Streptophyta</taxon>
        <taxon>Embryophyta</taxon>
        <taxon>Tracheophyta</taxon>
        <taxon>Spermatophyta</taxon>
        <taxon>Magnoliopsida</taxon>
        <taxon>eudicotyledons</taxon>
        <taxon>Gunneridae</taxon>
        <taxon>Pentapetalae</taxon>
        <taxon>rosids</taxon>
        <taxon>fabids</taxon>
        <taxon>Fabales</taxon>
        <taxon>Fabaceae</taxon>
        <taxon>Papilionoideae</taxon>
        <taxon>50 kb inversion clade</taxon>
        <taxon>NPAAA clade</taxon>
        <taxon>Hologalegina</taxon>
        <taxon>IRL clade</taxon>
        <taxon>Trifolieae</taxon>
        <taxon>Medicago</taxon>
    </lineage>
</organism>
<reference evidence="1" key="2">
    <citation type="submission" date="2007-03" db="EMBL/GenBank/DDBJ databases">
        <authorList>
            <consortium name="The International Medicago Genome Annotation Group"/>
        </authorList>
    </citation>
    <scope>NUCLEOTIDE SEQUENCE</scope>
</reference>
<dbReference type="PANTHER" id="PTHR46238">
    <property type="entry name" value="REVERSE TRANSCRIPTASE DOMAIN-CONTAINING PROTEIN"/>
    <property type="match status" value="1"/>
</dbReference>
<dbReference type="EMBL" id="AC157502">
    <property type="protein sequence ID" value="ABN08556.1"/>
    <property type="molecule type" value="Genomic_DNA"/>
</dbReference>
<proteinExistence type="predicted"/>
<dbReference type="PANTHER" id="PTHR46238:SF8">
    <property type="entry name" value="ENDONUCLEASE_EXONUCLEASE_PHOSPHATASE DOMAIN-CONTAINING PROTEIN"/>
    <property type="match status" value="1"/>
</dbReference>
<sequence>MYSPTKDNLRRRGFLPVNSVLCSSWVSHHIQAGWLNWRRASGVLCDKKVPLKLKGKFYRTAVRPALLYGTECWAVKSQHENQVSVVEMRMLRWMSGKTRHDRIRNDTIRERVGVAPIVEKLVENRLRWFGHVERRPR</sequence>
<gene>
    <name evidence="1" type="ORF">MtrDRAFT_AC157502g26v2</name>
</gene>
<protein>
    <submittedName>
        <fullName evidence="1">Polyprotein, putative</fullName>
    </submittedName>
</protein>
<name>A2Q4K6_MEDTR</name>
<dbReference type="ExpressionAtlas" id="A2Q4K6">
    <property type="expression patterns" value="differential"/>
</dbReference>
<reference evidence="1" key="1">
    <citation type="submission" date="2005-05" db="EMBL/GenBank/DDBJ databases">
        <authorList>
            <person name="Town C.D."/>
        </authorList>
    </citation>
    <scope>NUCLEOTIDE SEQUENCE</scope>
</reference>